<evidence type="ECO:0000313" key="2">
    <source>
        <dbReference type="Proteomes" id="UP000758603"/>
    </source>
</evidence>
<evidence type="ECO:0000313" key="1">
    <source>
        <dbReference type="EMBL" id="KAH6644960.1"/>
    </source>
</evidence>
<keyword evidence="2" id="KW-1185">Reference proteome</keyword>
<proteinExistence type="predicted"/>
<dbReference type="RefSeq" id="XP_045951474.1">
    <property type="nucleotide sequence ID" value="XM_046101021.1"/>
</dbReference>
<reference evidence="1" key="1">
    <citation type="journal article" date="2021" name="Nat. Commun.">
        <title>Genetic determinants of endophytism in the Arabidopsis root mycobiome.</title>
        <authorList>
            <person name="Mesny F."/>
            <person name="Miyauchi S."/>
            <person name="Thiergart T."/>
            <person name="Pickel B."/>
            <person name="Atanasova L."/>
            <person name="Karlsson M."/>
            <person name="Huettel B."/>
            <person name="Barry K.W."/>
            <person name="Haridas S."/>
            <person name="Chen C."/>
            <person name="Bauer D."/>
            <person name="Andreopoulos W."/>
            <person name="Pangilinan J."/>
            <person name="LaButti K."/>
            <person name="Riley R."/>
            <person name="Lipzen A."/>
            <person name="Clum A."/>
            <person name="Drula E."/>
            <person name="Henrissat B."/>
            <person name="Kohler A."/>
            <person name="Grigoriev I.V."/>
            <person name="Martin F.M."/>
            <person name="Hacquard S."/>
        </authorList>
    </citation>
    <scope>NUCLEOTIDE SEQUENCE</scope>
    <source>
        <strain evidence="1">MPI-SDFR-AT-0073</strain>
    </source>
</reference>
<dbReference type="EMBL" id="JAGPXC010000012">
    <property type="protein sequence ID" value="KAH6644960.1"/>
    <property type="molecule type" value="Genomic_DNA"/>
</dbReference>
<dbReference type="AlphaFoldDB" id="A0A9P8UBI2"/>
<protein>
    <submittedName>
        <fullName evidence="1">Uncharacterized protein</fullName>
    </submittedName>
</protein>
<accession>A0A9P8UBI2</accession>
<sequence>MKKKKYMSYALAHGDDTEVFSEGDTQKEIFHSPPDTGHSPEATAEKKNLRLYMTKVNPTSMAGIVVITASVNRAVRGISAIQTPTSAGQLTVTTVHVTLASDYNRESGRNICVAVAFNSQLSSSVARDNGNFLSQELYRKRSGGTQLADGCYIGELMDTYMNKDFGDNRKDAVAVLKI</sequence>
<name>A0A9P8UBI2_9PEZI</name>
<dbReference type="GeneID" id="70129913"/>
<comment type="caution">
    <text evidence="1">The sequence shown here is derived from an EMBL/GenBank/DDBJ whole genome shotgun (WGS) entry which is preliminary data.</text>
</comment>
<organism evidence="1 2">
    <name type="scientific">Truncatella angustata</name>
    <dbReference type="NCBI Taxonomy" id="152316"/>
    <lineage>
        <taxon>Eukaryota</taxon>
        <taxon>Fungi</taxon>
        <taxon>Dikarya</taxon>
        <taxon>Ascomycota</taxon>
        <taxon>Pezizomycotina</taxon>
        <taxon>Sordariomycetes</taxon>
        <taxon>Xylariomycetidae</taxon>
        <taxon>Amphisphaeriales</taxon>
        <taxon>Sporocadaceae</taxon>
        <taxon>Truncatella</taxon>
    </lineage>
</organism>
<gene>
    <name evidence="1" type="ORF">BKA67DRAFT_541953</name>
</gene>
<dbReference type="Proteomes" id="UP000758603">
    <property type="component" value="Unassembled WGS sequence"/>
</dbReference>